<gene>
    <name evidence="1" type="ORF">F383_36994</name>
</gene>
<reference evidence="2" key="1">
    <citation type="submission" date="2014-09" db="EMBL/GenBank/DDBJ databases">
        <authorList>
            <person name="Mudge J."/>
            <person name="Ramaraj T."/>
            <person name="Lindquist I.E."/>
            <person name="Bharti A.K."/>
            <person name="Sundararajan A."/>
            <person name="Cameron C.T."/>
            <person name="Woodward J.E."/>
            <person name="May G.D."/>
            <person name="Brubaker C."/>
            <person name="Broadhvest J."/>
            <person name="Wilkins T.A."/>
        </authorList>
    </citation>
    <scope>NUCLEOTIDE SEQUENCE</scope>
    <source>
        <strain evidence="2">cv. AKA8401</strain>
    </source>
</reference>
<evidence type="ECO:0000313" key="1">
    <source>
        <dbReference type="EMBL" id="KHF97814.1"/>
    </source>
</evidence>
<keyword evidence="2" id="KW-1185">Reference proteome</keyword>
<comment type="caution">
    <text evidence="1">The sequence shown here is derived from an EMBL/GenBank/DDBJ whole genome shotgun (WGS) entry which is preliminary data.</text>
</comment>
<name>A0A0B0MAT5_GOSAR</name>
<proteinExistence type="predicted"/>
<accession>A0A0B0MAT5</accession>
<organism evidence="1 2">
    <name type="scientific">Gossypium arboreum</name>
    <name type="common">Tree cotton</name>
    <name type="synonym">Gossypium nanking</name>
    <dbReference type="NCBI Taxonomy" id="29729"/>
    <lineage>
        <taxon>Eukaryota</taxon>
        <taxon>Viridiplantae</taxon>
        <taxon>Streptophyta</taxon>
        <taxon>Embryophyta</taxon>
        <taxon>Tracheophyta</taxon>
        <taxon>Spermatophyta</taxon>
        <taxon>Magnoliopsida</taxon>
        <taxon>eudicotyledons</taxon>
        <taxon>Gunneridae</taxon>
        <taxon>Pentapetalae</taxon>
        <taxon>rosids</taxon>
        <taxon>malvids</taxon>
        <taxon>Malvales</taxon>
        <taxon>Malvaceae</taxon>
        <taxon>Malvoideae</taxon>
        <taxon>Gossypium</taxon>
    </lineage>
</organism>
<dbReference type="Proteomes" id="UP000032142">
    <property type="component" value="Unassembled WGS sequence"/>
</dbReference>
<dbReference type="EMBL" id="JRRC01018537">
    <property type="protein sequence ID" value="KHF97814.1"/>
    <property type="molecule type" value="Genomic_DNA"/>
</dbReference>
<protein>
    <submittedName>
        <fullName evidence="1">Uncharacterized protein</fullName>
    </submittedName>
</protein>
<sequence length="12" mass="1354">MYISTQVQLATV</sequence>
<evidence type="ECO:0000313" key="2">
    <source>
        <dbReference type="Proteomes" id="UP000032142"/>
    </source>
</evidence>